<dbReference type="Proteomes" id="UP001149090">
    <property type="component" value="Unassembled WGS sequence"/>
</dbReference>
<comment type="caution">
    <text evidence="1">The sequence shown here is derived from an EMBL/GenBank/DDBJ whole genome shotgun (WGS) entry which is preliminary data.</text>
</comment>
<keyword evidence="2" id="KW-1185">Reference proteome</keyword>
<accession>A0A9Q0R8H7</accession>
<organism evidence="1 2">
    <name type="scientific">Anaeramoeba ignava</name>
    <name type="common">Anaerobic marine amoeba</name>
    <dbReference type="NCBI Taxonomy" id="1746090"/>
    <lineage>
        <taxon>Eukaryota</taxon>
        <taxon>Metamonada</taxon>
        <taxon>Anaeramoebidae</taxon>
        <taxon>Anaeramoeba</taxon>
    </lineage>
</organism>
<dbReference type="OrthoDB" id="10474545at2759"/>
<evidence type="ECO:0000313" key="2">
    <source>
        <dbReference type="Proteomes" id="UP001149090"/>
    </source>
</evidence>
<sequence length="164" mass="19645">MAKMNCSYDDTQEQYYSQWWWDMNIGQGRSREDYHLPTEHKYQVDLANYDTLKAYFVTKEYDYSCTVDYLVPPMRPFAVPEDSVYGGQVVFNGVECDRWTYTYDYETHHWITDYWVTNTGNYYYPMKMQYSGNQRPITVIFTSFVPGPQEESTFEVNPNWNCNA</sequence>
<reference evidence="1" key="1">
    <citation type="submission" date="2022-10" db="EMBL/GenBank/DDBJ databases">
        <title>Novel sulphate-reducing endosymbionts in the free-living metamonad Anaeramoeba.</title>
        <authorList>
            <person name="Jerlstrom-Hultqvist J."/>
            <person name="Cepicka I."/>
            <person name="Gallot-Lavallee L."/>
            <person name="Salas-Leiva D."/>
            <person name="Curtis B.A."/>
            <person name="Zahonova K."/>
            <person name="Pipaliya S."/>
            <person name="Dacks J."/>
            <person name="Roger A.J."/>
        </authorList>
    </citation>
    <scope>NUCLEOTIDE SEQUENCE</scope>
    <source>
        <strain evidence="1">BMAN</strain>
    </source>
</reference>
<gene>
    <name evidence="1" type="ORF">M0811_10880</name>
</gene>
<name>A0A9Q0R8H7_ANAIG</name>
<protein>
    <submittedName>
        <fullName evidence="1">Uncharacterized protein</fullName>
    </submittedName>
</protein>
<proteinExistence type="predicted"/>
<dbReference type="EMBL" id="JAPDFW010000095">
    <property type="protein sequence ID" value="KAJ5070408.1"/>
    <property type="molecule type" value="Genomic_DNA"/>
</dbReference>
<dbReference type="AlphaFoldDB" id="A0A9Q0R8H7"/>
<evidence type="ECO:0000313" key="1">
    <source>
        <dbReference type="EMBL" id="KAJ5070408.1"/>
    </source>
</evidence>